<comment type="caution">
    <text evidence="5">The sequence shown here is derived from an EMBL/GenBank/DDBJ whole genome shotgun (WGS) entry which is preliminary data.</text>
</comment>
<dbReference type="Pfam" id="PF01261">
    <property type="entry name" value="AP_endonuc_2"/>
    <property type="match status" value="1"/>
</dbReference>
<comment type="similarity">
    <text evidence="2">Belongs to the hyi family.</text>
</comment>
<gene>
    <name evidence="5" type="ORF">FHR70_004462</name>
</gene>
<dbReference type="EMBL" id="JACHWB010000009">
    <property type="protein sequence ID" value="MBB3021366.1"/>
    <property type="molecule type" value="Genomic_DNA"/>
</dbReference>
<dbReference type="AlphaFoldDB" id="A0A7W4YYP9"/>
<dbReference type="InterPro" id="IPR036237">
    <property type="entry name" value="Xyl_isomerase-like_sf"/>
</dbReference>
<dbReference type="InterPro" id="IPR050417">
    <property type="entry name" value="Sugar_Epim/Isomerase"/>
</dbReference>
<dbReference type="FunFam" id="3.20.20.150:FF:000007">
    <property type="entry name" value="Hydroxypyruvate isomerase"/>
    <property type="match status" value="1"/>
</dbReference>
<name>A0A7W4YYP9_9HYPH</name>
<dbReference type="PANTHER" id="PTHR43489:SF6">
    <property type="entry name" value="HYDROXYPYRUVATE ISOMERASE-RELATED"/>
    <property type="match status" value="1"/>
</dbReference>
<dbReference type="InterPro" id="IPR013022">
    <property type="entry name" value="Xyl_isomerase-like_TIM-brl"/>
</dbReference>
<keyword evidence="6" id="KW-1185">Reference proteome</keyword>
<protein>
    <submittedName>
        <fullName evidence="5">Hydroxypyruvate isomerase</fullName>
        <ecNumber evidence="5">5.3.1.22</ecNumber>
    </submittedName>
</protein>
<dbReference type="PIRSF" id="PIRSF006241">
    <property type="entry name" value="HyI"/>
    <property type="match status" value="1"/>
</dbReference>
<dbReference type="InterPro" id="IPR026040">
    <property type="entry name" value="HyI-like"/>
</dbReference>
<organism evidence="5 6">
    <name type="scientific">Microvirga lupini</name>
    <dbReference type="NCBI Taxonomy" id="420324"/>
    <lineage>
        <taxon>Bacteria</taxon>
        <taxon>Pseudomonadati</taxon>
        <taxon>Pseudomonadota</taxon>
        <taxon>Alphaproteobacteria</taxon>
        <taxon>Hyphomicrobiales</taxon>
        <taxon>Methylobacteriaceae</taxon>
        <taxon>Microvirga</taxon>
    </lineage>
</organism>
<evidence type="ECO:0000256" key="1">
    <source>
        <dbReference type="ARBA" id="ARBA00023235"/>
    </source>
</evidence>
<dbReference type="Gene3D" id="3.20.20.150">
    <property type="entry name" value="Divalent-metal-dependent TIM barrel enzymes"/>
    <property type="match status" value="1"/>
</dbReference>
<dbReference type="GO" id="GO:0046487">
    <property type="term" value="P:glyoxylate metabolic process"/>
    <property type="evidence" value="ECO:0007669"/>
    <property type="project" value="TreeGrafter"/>
</dbReference>
<feature type="domain" description="Xylose isomerase-like TIM barrel" evidence="4">
    <location>
        <begin position="21"/>
        <end position="254"/>
    </location>
</feature>
<evidence type="ECO:0000313" key="6">
    <source>
        <dbReference type="Proteomes" id="UP000532010"/>
    </source>
</evidence>
<sequence length="269" mass="29335">MPRFSANLGFLFTEHSDIDRVAAAAAAGFRAVEMHWPYQVPAAEMRHALSTSKVTMLGLNTPVGNAAAGDFGLGALPGRESEFQKAFEQAVSYGHAIGATTVHCMSGLVTLDTASAAERTFVTNLKLAADKAAQADMTVLIEPINHRDKPGYFLHTVEQAAMIIDQVGRRNVKIMFDCYHAQIMQGNLTRRLKQYLDLIGHVQIAAVPSRAEPDEGEIDYREICRSLDRLGYAGWIGAEYKPRGRTEDGLGWLSAWTQDQSSPARGAIG</sequence>
<accession>A0A7W4YYP9</accession>
<dbReference type="PANTHER" id="PTHR43489">
    <property type="entry name" value="ISOMERASE"/>
    <property type="match status" value="1"/>
</dbReference>
<dbReference type="RefSeq" id="WP_183454168.1">
    <property type="nucleotide sequence ID" value="NZ_JACHWB010000009.1"/>
</dbReference>
<dbReference type="SUPFAM" id="SSF51658">
    <property type="entry name" value="Xylose isomerase-like"/>
    <property type="match status" value="1"/>
</dbReference>
<reference evidence="5 6" key="1">
    <citation type="submission" date="2020-08" db="EMBL/GenBank/DDBJ databases">
        <title>The Agave Microbiome: Exploring the role of microbial communities in plant adaptations to desert environments.</title>
        <authorList>
            <person name="Partida-Martinez L.P."/>
        </authorList>
    </citation>
    <scope>NUCLEOTIDE SEQUENCE [LARGE SCALE GENOMIC DNA]</scope>
    <source>
        <strain evidence="5 6">AT3.9</strain>
    </source>
</reference>
<feature type="active site" description="Proton donor/acceptor" evidence="3">
    <location>
        <position position="239"/>
    </location>
</feature>
<dbReference type="GO" id="GO:0008903">
    <property type="term" value="F:hydroxypyruvate isomerase activity"/>
    <property type="evidence" value="ECO:0007669"/>
    <property type="project" value="UniProtKB-EC"/>
</dbReference>
<evidence type="ECO:0000256" key="3">
    <source>
        <dbReference type="PIRSR" id="PIRSR006241-50"/>
    </source>
</evidence>
<feature type="active site" description="Proton donor/acceptor" evidence="3">
    <location>
        <position position="142"/>
    </location>
</feature>
<keyword evidence="5" id="KW-0670">Pyruvate</keyword>
<evidence type="ECO:0000256" key="2">
    <source>
        <dbReference type="PIRNR" id="PIRNR006241"/>
    </source>
</evidence>
<evidence type="ECO:0000259" key="4">
    <source>
        <dbReference type="Pfam" id="PF01261"/>
    </source>
</evidence>
<keyword evidence="1 2" id="KW-0413">Isomerase</keyword>
<dbReference type="EC" id="5.3.1.22" evidence="5"/>
<proteinExistence type="inferred from homology"/>
<evidence type="ECO:0000313" key="5">
    <source>
        <dbReference type="EMBL" id="MBB3021366.1"/>
    </source>
</evidence>
<dbReference type="Proteomes" id="UP000532010">
    <property type="component" value="Unassembled WGS sequence"/>
</dbReference>